<protein>
    <submittedName>
        <fullName evidence="1 2">Uncharacterized protein</fullName>
    </submittedName>
</protein>
<reference evidence="1 3" key="1">
    <citation type="journal article" date="2008" name="Science">
        <title>The Physcomitrella genome reveals evolutionary insights into the conquest of land by plants.</title>
        <authorList>
            <person name="Rensing S."/>
            <person name="Lang D."/>
            <person name="Zimmer A."/>
            <person name="Terry A."/>
            <person name="Salamov A."/>
            <person name="Shapiro H."/>
            <person name="Nishiyama T."/>
            <person name="Perroud P.-F."/>
            <person name="Lindquist E."/>
            <person name="Kamisugi Y."/>
            <person name="Tanahashi T."/>
            <person name="Sakakibara K."/>
            <person name="Fujita T."/>
            <person name="Oishi K."/>
            <person name="Shin-I T."/>
            <person name="Kuroki Y."/>
            <person name="Toyoda A."/>
            <person name="Suzuki Y."/>
            <person name="Hashimoto A."/>
            <person name="Yamaguchi K."/>
            <person name="Sugano A."/>
            <person name="Kohara Y."/>
            <person name="Fujiyama A."/>
            <person name="Anterola A."/>
            <person name="Aoki S."/>
            <person name="Ashton N."/>
            <person name="Barbazuk W.B."/>
            <person name="Barker E."/>
            <person name="Bennetzen J."/>
            <person name="Bezanilla M."/>
            <person name="Blankenship R."/>
            <person name="Cho S.H."/>
            <person name="Dutcher S."/>
            <person name="Estelle M."/>
            <person name="Fawcett J.A."/>
            <person name="Gundlach H."/>
            <person name="Hanada K."/>
            <person name="Heyl A."/>
            <person name="Hicks K.A."/>
            <person name="Hugh J."/>
            <person name="Lohr M."/>
            <person name="Mayer K."/>
            <person name="Melkozernov A."/>
            <person name="Murata T."/>
            <person name="Nelson D."/>
            <person name="Pils B."/>
            <person name="Prigge M."/>
            <person name="Reiss B."/>
            <person name="Renner T."/>
            <person name="Rombauts S."/>
            <person name="Rushton P."/>
            <person name="Sanderfoot A."/>
            <person name="Schween G."/>
            <person name="Shiu S.-H."/>
            <person name="Stueber K."/>
            <person name="Theodoulou F.L."/>
            <person name="Tu H."/>
            <person name="Van de Peer Y."/>
            <person name="Verrier P.J."/>
            <person name="Waters E."/>
            <person name="Wood A."/>
            <person name="Yang L."/>
            <person name="Cove D."/>
            <person name="Cuming A."/>
            <person name="Hasebe M."/>
            <person name="Lucas S."/>
            <person name="Mishler D.B."/>
            <person name="Reski R."/>
            <person name="Grigoriev I."/>
            <person name="Quatrano R.S."/>
            <person name="Boore J.L."/>
        </authorList>
    </citation>
    <scope>NUCLEOTIDE SEQUENCE [LARGE SCALE GENOMIC DNA]</scope>
    <source>
        <strain evidence="2 3">cv. Gransden 2004</strain>
    </source>
</reference>
<dbReference type="Gramene" id="Pp3c4_25490V3.1">
    <property type="protein sequence ID" value="Pp3c4_25490V3.1"/>
    <property type="gene ID" value="Pp3c4_25490"/>
</dbReference>
<keyword evidence="3" id="KW-1185">Reference proteome</keyword>
<reference evidence="2" key="3">
    <citation type="submission" date="2020-12" db="UniProtKB">
        <authorList>
            <consortium name="EnsemblPlants"/>
        </authorList>
    </citation>
    <scope>IDENTIFICATION</scope>
</reference>
<reference evidence="1 3" key="2">
    <citation type="journal article" date="2018" name="Plant J.">
        <title>The Physcomitrella patens chromosome-scale assembly reveals moss genome structure and evolution.</title>
        <authorList>
            <person name="Lang D."/>
            <person name="Ullrich K.K."/>
            <person name="Murat F."/>
            <person name="Fuchs J."/>
            <person name="Jenkins J."/>
            <person name="Haas F.B."/>
            <person name="Piednoel M."/>
            <person name="Gundlach H."/>
            <person name="Van Bel M."/>
            <person name="Meyberg R."/>
            <person name="Vives C."/>
            <person name="Morata J."/>
            <person name="Symeonidi A."/>
            <person name="Hiss M."/>
            <person name="Muchero W."/>
            <person name="Kamisugi Y."/>
            <person name="Saleh O."/>
            <person name="Blanc G."/>
            <person name="Decker E.L."/>
            <person name="van Gessel N."/>
            <person name="Grimwood J."/>
            <person name="Hayes R.D."/>
            <person name="Graham S.W."/>
            <person name="Gunter L.E."/>
            <person name="McDaniel S.F."/>
            <person name="Hoernstein S.N.W."/>
            <person name="Larsson A."/>
            <person name="Li F.W."/>
            <person name="Perroud P.F."/>
            <person name="Phillips J."/>
            <person name="Ranjan P."/>
            <person name="Rokshar D.S."/>
            <person name="Rothfels C.J."/>
            <person name="Schneider L."/>
            <person name="Shu S."/>
            <person name="Stevenson D.W."/>
            <person name="Thummler F."/>
            <person name="Tillich M."/>
            <person name="Villarreal Aguilar J.C."/>
            <person name="Widiez T."/>
            <person name="Wong G.K."/>
            <person name="Wymore A."/>
            <person name="Zhang Y."/>
            <person name="Zimmer A.D."/>
            <person name="Quatrano R.S."/>
            <person name="Mayer K.F.X."/>
            <person name="Goodstein D."/>
            <person name="Casacuberta J.M."/>
            <person name="Vandepoele K."/>
            <person name="Reski R."/>
            <person name="Cuming A.C."/>
            <person name="Tuskan G.A."/>
            <person name="Maumus F."/>
            <person name="Salse J."/>
            <person name="Schmutz J."/>
            <person name="Rensing S.A."/>
        </authorList>
    </citation>
    <scope>NUCLEOTIDE SEQUENCE [LARGE SCALE GENOMIC DNA]</scope>
    <source>
        <strain evidence="2 3">cv. Gransden 2004</strain>
    </source>
</reference>
<dbReference type="InParanoid" id="A0A2K1KPZ8"/>
<gene>
    <name evidence="1" type="ORF">PHYPA_006744</name>
</gene>
<dbReference type="Proteomes" id="UP000006727">
    <property type="component" value="Chromosome 4"/>
</dbReference>
<evidence type="ECO:0000313" key="3">
    <source>
        <dbReference type="Proteomes" id="UP000006727"/>
    </source>
</evidence>
<dbReference type="AlphaFoldDB" id="A0A2K1KPZ8"/>
<evidence type="ECO:0000313" key="1">
    <source>
        <dbReference type="EMBL" id="PNR55847.1"/>
    </source>
</evidence>
<accession>A0A2K1KPZ8</accession>
<evidence type="ECO:0000313" key="2">
    <source>
        <dbReference type="EnsemblPlants" id="Pp3c4_25490V3.1"/>
    </source>
</evidence>
<dbReference type="EMBL" id="ABEU02000004">
    <property type="protein sequence ID" value="PNR55847.1"/>
    <property type="molecule type" value="Genomic_DNA"/>
</dbReference>
<organism evidence="1">
    <name type="scientific">Physcomitrium patens</name>
    <name type="common">Spreading-leaved earth moss</name>
    <name type="synonym">Physcomitrella patens</name>
    <dbReference type="NCBI Taxonomy" id="3218"/>
    <lineage>
        <taxon>Eukaryota</taxon>
        <taxon>Viridiplantae</taxon>
        <taxon>Streptophyta</taxon>
        <taxon>Embryophyta</taxon>
        <taxon>Bryophyta</taxon>
        <taxon>Bryophytina</taxon>
        <taxon>Bryopsida</taxon>
        <taxon>Funariidae</taxon>
        <taxon>Funariales</taxon>
        <taxon>Funariaceae</taxon>
        <taxon>Physcomitrium</taxon>
    </lineage>
</organism>
<dbReference type="EnsemblPlants" id="Pp3c4_25490V3.1">
    <property type="protein sequence ID" value="Pp3c4_25490V3.1"/>
    <property type="gene ID" value="Pp3c4_25490"/>
</dbReference>
<proteinExistence type="predicted"/>
<name>A0A2K1KPZ8_PHYPA</name>
<sequence>MVTKTPVDCDEVVLVKDHNTQVISISSVHRYFKIGVSTNSCPPAAMSSSERWMSVQVGNQSSAAQNLKECTQETMVVVEVIAHGPVQYCTTTLCFFYL</sequence>